<evidence type="ECO:0000313" key="1">
    <source>
        <dbReference type="EMBL" id="ACX30048.1"/>
    </source>
</evidence>
<protein>
    <submittedName>
        <fullName evidence="1">MIP13630p</fullName>
    </submittedName>
</protein>
<dbReference type="AlphaFoldDB" id="C9QP04"/>
<dbReference type="EMBL" id="BT099886">
    <property type="protein sequence ID" value="ACX30048.1"/>
    <property type="molecule type" value="mRNA"/>
</dbReference>
<name>C9QP04_DROME</name>
<dbReference type="ExpressionAtlas" id="C9QP04">
    <property type="expression patterns" value="baseline and differential"/>
</dbReference>
<dbReference type="OrthoDB" id="26681at2759"/>
<reference evidence="1" key="1">
    <citation type="submission" date="2009-09" db="EMBL/GenBank/DDBJ databases">
        <authorList>
            <person name="Carlson J."/>
            <person name="Booth B."/>
            <person name="Frise E."/>
            <person name="Sandler J."/>
            <person name="Wan K."/>
            <person name="Yu C."/>
            <person name="Celniker S."/>
        </authorList>
    </citation>
    <scope>NUCLEOTIDE SEQUENCE</scope>
</reference>
<accession>C9QP04</accession>
<gene>
    <name evidence="1" type="primary">CG1308-RA</name>
</gene>
<dbReference type="VEuPathDB" id="VectorBase:FBgn0263110"/>
<proteinExistence type="evidence at transcript level"/>
<organism evidence="1">
    <name type="scientific">Drosophila melanogaster</name>
    <name type="common">Fruit fly</name>
    <dbReference type="NCBI Taxonomy" id="7227"/>
    <lineage>
        <taxon>Eukaryota</taxon>
        <taxon>Metazoa</taxon>
        <taxon>Ecdysozoa</taxon>
        <taxon>Arthropoda</taxon>
        <taxon>Hexapoda</taxon>
        <taxon>Insecta</taxon>
        <taxon>Pterygota</taxon>
        <taxon>Neoptera</taxon>
        <taxon>Endopterygota</taxon>
        <taxon>Diptera</taxon>
        <taxon>Brachycera</taxon>
        <taxon>Muscomorpha</taxon>
        <taxon>Ephydroidea</taxon>
        <taxon>Drosophilidae</taxon>
        <taxon>Drosophila</taxon>
        <taxon>Sophophora</taxon>
    </lineage>
</organism>
<sequence length="255" mass="29368">MDNKKDIYNLWVQYTTKNDETHFRQFVARFVAIWRSQLQLDFQAENCPMWHEVQPDSGPHLGRLPDELLPAIGKFIIVARDVCETEGKLEEQAIEEVAILVDCLVIVCRHFDNILSIIKYEYKPNLIAILSRVFKQQMELPQSVPAISHLFSSFSAFLEVMYDPYLTWRSFVRGQSADYSRLSYKPHSVHVEIVPFIYDCFQEEKLIRYAEIGESLLNILGAVICGSQVAPESVSSPFLCSPFSLKNRLIINLTS</sequence>